<organism evidence="1 2">
    <name type="scientific">Sinomicrobium oceani</name>
    <dbReference type="NCBI Taxonomy" id="1150368"/>
    <lineage>
        <taxon>Bacteria</taxon>
        <taxon>Pseudomonadati</taxon>
        <taxon>Bacteroidota</taxon>
        <taxon>Flavobacteriia</taxon>
        <taxon>Flavobacteriales</taxon>
        <taxon>Flavobacteriaceae</taxon>
        <taxon>Sinomicrobium</taxon>
    </lineage>
</organism>
<keyword evidence="2" id="KW-1185">Reference proteome</keyword>
<dbReference type="EMBL" id="FPJE01000033">
    <property type="protein sequence ID" value="SFW74676.1"/>
    <property type="molecule type" value="Genomic_DNA"/>
</dbReference>
<evidence type="ECO:0008006" key="3">
    <source>
        <dbReference type="Google" id="ProtNLM"/>
    </source>
</evidence>
<proteinExistence type="predicted"/>
<dbReference type="RefSeq" id="WP_072319148.1">
    <property type="nucleotide sequence ID" value="NZ_FPJE01000033.1"/>
</dbReference>
<gene>
    <name evidence="1" type="ORF">SAMN02927921_03914</name>
</gene>
<reference evidence="1 2" key="1">
    <citation type="submission" date="2016-11" db="EMBL/GenBank/DDBJ databases">
        <authorList>
            <person name="Jaros S."/>
            <person name="Januszkiewicz K."/>
            <person name="Wedrychowicz H."/>
        </authorList>
    </citation>
    <scope>NUCLEOTIDE SEQUENCE [LARGE SCALE GENOMIC DNA]</scope>
    <source>
        <strain evidence="1 2">CGMCC 1.12145</strain>
    </source>
</reference>
<sequence length="77" mass="8782">MPVYNSYTTVEIFRTDVHDEITASEVVSRLLVTFPGATINFDLEDCDRILRVEADYVDTSKIISLLKVMEIRCIPLS</sequence>
<protein>
    <recommendedName>
        <fullName evidence="3">Copper chaperone CopZ</fullName>
    </recommendedName>
</protein>
<dbReference type="STRING" id="1150368.SAMN02927921_03914"/>
<accession>A0A1K1RSC3</accession>
<evidence type="ECO:0000313" key="2">
    <source>
        <dbReference type="Proteomes" id="UP000182248"/>
    </source>
</evidence>
<dbReference type="Proteomes" id="UP000182248">
    <property type="component" value="Unassembled WGS sequence"/>
</dbReference>
<evidence type="ECO:0000313" key="1">
    <source>
        <dbReference type="EMBL" id="SFW74676.1"/>
    </source>
</evidence>
<dbReference type="OrthoDB" id="1036397at2"/>
<name>A0A1K1RSC3_9FLAO</name>
<dbReference type="AlphaFoldDB" id="A0A1K1RSC3"/>